<comment type="caution">
    <text evidence="2">The sequence shown here is derived from an EMBL/GenBank/DDBJ whole genome shotgun (WGS) entry which is preliminary data.</text>
</comment>
<dbReference type="SUPFAM" id="SSF53474">
    <property type="entry name" value="alpha/beta-Hydrolases"/>
    <property type="match status" value="1"/>
</dbReference>
<dbReference type="OrthoDB" id="9801162at2"/>
<dbReference type="GO" id="GO:0047372">
    <property type="term" value="F:monoacylglycerol lipase activity"/>
    <property type="evidence" value="ECO:0007669"/>
    <property type="project" value="TreeGrafter"/>
</dbReference>
<evidence type="ECO:0000313" key="2">
    <source>
        <dbReference type="EMBL" id="RJQ91293.1"/>
    </source>
</evidence>
<dbReference type="PANTHER" id="PTHR43798:SF33">
    <property type="entry name" value="HYDROLASE, PUTATIVE (AFU_ORTHOLOGUE AFUA_2G14860)-RELATED"/>
    <property type="match status" value="1"/>
</dbReference>
<dbReference type="RefSeq" id="WP_120021634.1">
    <property type="nucleotide sequence ID" value="NZ_QZFV01000021.1"/>
</dbReference>
<dbReference type="EMBL" id="QZFV01000021">
    <property type="protein sequence ID" value="RJQ91293.1"/>
    <property type="molecule type" value="Genomic_DNA"/>
</dbReference>
<feature type="domain" description="AB hydrolase-1" evidence="1">
    <location>
        <begin position="29"/>
        <end position="269"/>
    </location>
</feature>
<dbReference type="Proteomes" id="UP000285112">
    <property type="component" value="Unassembled WGS sequence"/>
</dbReference>
<dbReference type="PANTHER" id="PTHR43798">
    <property type="entry name" value="MONOACYLGLYCEROL LIPASE"/>
    <property type="match status" value="1"/>
</dbReference>
<sequence>MAPIERAQTTFGGLETSYLAAGNRGARPVVLLHDGAWGGSAEASWRDVIPILATRYRVLAPDLYGYGRSSKMVQLDVAPYEFRLRQVAGLLDAVGLGATSAHLVGNSFGGAMALRAPTLPWCAWRVRSAVSIAGTGGPYRTKESLVSLSHFDGSRADMLRIVRLLTGDFDGIDSHVDLRMRDVSNPGHYRAVAAAGLATPFSAAARAADRYPENLRDVKVPLALVSGVRDDLVERDWARKIARHAPSSSVHEIGARHSPNISDPETTARLLLEILETFDHQAPERGEALSLEDSSIGGPR</sequence>
<dbReference type="InterPro" id="IPR029058">
    <property type="entry name" value="AB_hydrolase_fold"/>
</dbReference>
<evidence type="ECO:0000259" key="1">
    <source>
        <dbReference type="Pfam" id="PF12697"/>
    </source>
</evidence>
<dbReference type="InterPro" id="IPR050266">
    <property type="entry name" value="AB_hydrolase_sf"/>
</dbReference>
<organism evidence="2 3">
    <name type="scientific">Amycolatopsis panacis</name>
    <dbReference type="NCBI Taxonomy" id="2340917"/>
    <lineage>
        <taxon>Bacteria</taxon>
        <taxon>Bacillati</taxon>
        <taxon>Actinomycetota</taxon>
        <taxon>Actinomycetes</taxon>
        <taxon>Pseudonocardiales</taxon>
        <taxon>Pseudonocardiaceae</taxon>
        <taxon>Amycolatopsis</taxon>
    </lineage>
</organism>
<proteinExistence type="predicted"/>
<name>A0A419IB43_9PSEU</name>
<dbReference type="GO" id="GO:0046464">
    <property type="term" value="P:acylglycerol catabolic process"/>
    <property type="evidence" value="ECO:0007669"/>
    <property type="project" value="TreeGrafter"/>
</dbReference>
<dbReference type="AlphaFoldDB" id="A0A419IB43"/>
<reference evidence="2 3" key="1">
    <citation type="submission" date="2018-09" db="EMBL/GenBank/DDBJ databases">
        <title>YIM PH 21725 draft genome.</title>
        <authorList>
            <person name="Miao C."/>
        </authorList>
    </citation>
    <scope>NUCLEOTIDE SEQUENCE [LARGE SCALE GENOMIC DNA]</scope>
    <source>
        <strain evidence="3">YIM PH21725</strain>
    </source>
</reference>
<keyword evidence="3" id="KW-1185">Reference proteome</keyword>
<dbReference type="Pfam" id="PF12697">
    <property type="entry name" value="Abhydrolase_6"/>
    <property type="match status" value="1"/>
</dbReference>
<dbReference type="PRINTS" id="PR00111">
    <property type="entry name" value="ABHYDROLASE"/>
</dbReference>
<dbReference type="InterPro" id="IPR000073">
    <property type="entry name" value="AB_hydrolase_1"/>
</dbReference>
<dbReference type="Gene3D" id="3.40.50.1820">
    <property type="entry name" value="alpha/beta hydrolase"/>
    <property type="match status" value="1"/>
</dbReference>
<protein>
    <submittedName>
        <fullName evidence="2">Alpha/beta hydrolase</fullName>
    </submittedName>
</protein>
<evidence type="ECO:0000313" key="3">
    <source>
        <dbReference type="Proteomes" id="UP000285112"/>
    </source>
</evidence>
<keyword evidence="2" id="KW-0378">Hydrolase</keyword>
<accession>A0A419IB43</accession>
<dbReference type="GO" id="GO:0016020">
    <property type="term" value="C:membrane"/>
    <property type="evidence" value="ECO:0007669"/>
    <property type="project" value="TreeGrafter"/>
</dbReference>
<gene>
    <name evidence="2" type="ORF">D5S19_02175</name>
</gene>